<dbReference type="Pfam" id="PF19305">
    <property type="entry name" value="MmgE_PrpD_C"/>
    <property type="match status" value="1"/>
</dbReference>
<name>A0A0N9HR89_9BACT</name>
<dbReference type="InterPro" id="IPR045337">
    <property type="entry name" value="MmgE_PrpD_C"/>
</dbReference>
<feature type="domain" description="MmgE/PrpD C-terminal" evidence="3">
    <location>
        <begin position="232"/>
        <end position="389"/>
    </location>
</feature>
<sequence>MALAAAALPLGSRIRGYVESLGGQGAARLWGASGSSAPALAALANGTLTSAQDFDAGWHLTTHTLPAAIAAGEHAGASGAKVLAGFIAGYEAGARLIGVVDSARAAGAGMTARGWYHVGFVGPLAAALAAGKVLGLDEAQLRGALGTAAATSGGVRRNFGTMAKAYQAGNAAMQGVQAALLSAGGFAGDPDVLESPLGLFAALDVPDGQAEAEIGRLGRDWELLASLKIKRFPACTPAHQPVQLALQLQREHGFAAEHVERIEADLHTFSLLRLEPEDEVAAGFSLPYLLAVALIDGELTLGQMDDRRVHDPQVRRLMARVHSAGDSYPSGAEDHPEHVRIRLRDGRVLEAETRRVDRLDTPEEITAKFRDCAARTLPAASVERLRELAMGVDALADVGQLTAASQP</sequence>
<evidence type="ECO:0000256" key="1">
    <source>
        <dbReference type="ARBA" id="ARBA00006174"/>
    </source>
</evidence>
<dbReference type="PANTHER" id="PTHR16943">
    <property type="entry name" value="2-METHYLCITRATE DEHYDRATASE-RELATED"/>
    <property type="match status" value="1"/>
</dbReference>
<dbReference type="InterPro" id="IPR005656">
    <property type="entry name" value="MmgE_PrpD"/>
</dbReference>
<dbReference type="InterPro" id="IPR042188">
    <property type="entry name" value="MmgE/PrpD_sf_2"/>
</dbReference>
<dbReference type="Gene3D" id="3.30.1330.120">
    <property type="entry name" value="2-methylcitrate dehydratase PrpD"/>
    <property type="match status" value="1"/>
</dbReference>
<dbReference type="InterPro" id="IPR036148">
    <property type="entry name" value="MmgE/PrpD_sf"/>
</dbReference>
<evidence type="ECO:0008006" key="5">
    <source>
        <dbReference type="Google" id="ProtNLM"/>
    </source>
</evidence>
<evidence type="ECO:0000313" key="4">
    <source>
        <dbReference type="EMBL" id="ALG05258.2"/>
    </source>
</evidence>
<dbReference type="GO" id="GO:0016829">
    <property type="term" value="F:lyase activity"/>
    <property type="evidence" value="ECO:0007669"/>
    <property type="project" value="InterPro"/>
</dbReference>
<organism evidence="4">
    <name type="scientific">uncultured bacterium 5E7</name>
    <dbReference type="NCBI Taxonomy" id="1701324"/>
    <lineage>
        <taxon>Bacteria</taxon>
        <taxon>environmental samples</taxon>
    </lineage>
</organism>
<dbReference type="Pfam" id="PF03972">
    <property type="entry name" value="MmgE_PrpD_N"/>
    <property type="match status" value="1"/>
</dbReference>
<dbReference type="SUPFAM" id="SSF103378">
    <property type="entry name" value="2-methylcitrate dehydratase PrpD"/>
    <property type="match status" value="1"/>
</dbReference>
<dbReference type="PANTHER" id="PTHR16943:SF8">
    <property type="entry name" value="2-METHYLCITRATE DEHYDRATASE"/>
    <property type="match status" value="1"/>
</dbReference>
<evidence type="ECO:0000259" key="2">
    <source>
        <dbReference type="Pfam" id="PF03972"/>
    </source>
</evidence>
<dbReference type="InterPro" id="IPR045336">
    <property type="entry name" value="MmgE_PrpD_N"/>
</dbReference>
<evidence type="ECO:0000259" key="3">
    <source>
        <dbReference type="Pfam" id="PF19305"/>
    </source>
</evidence>
<gene>
    <name evidence="4" type="ORF">5E7_040</name>
</gene>
<proteinExistence type="inferred from homology"/>
<dbReference type="EMBL" id="KT342855">
    <property type="protein sequence ID" value="ALG05258.2"/>
    <property type="molecule type" value="Genomic_DNA"/>
</dbReference>
<accession>A0A0N9HR89</accession>
<dbReference type="Gene3D" id="1.10.4100.10">
    <property type="entry name" value="2-methylcitrate dehydratase PrpD"/>
    <property type="match status" value="1"/>
</dbReference>
<reference evidence="4" key="1">
    <citation type="submission" date="2016-04" db="EMBL/GenBank/DDBJ databases">
        <title>Exploring the genomic information of specific uncultured soil bacteria through a new metagenomic library-based strategy.</title>
        <authorList>
            <person name="Liu Y."/>
            <person name="Zhang R."/>
        </authorList>
    </citation>
    <scope>NUCLEOTIDE SEQUENCE</scope>
</reference>
<comment type="similarity">
    <text evidence="1">Belongs to the PrpD family.</text>
</comment>
<protein>
    <recommendedName>
        <fullName evidence="5">MmgE/PrpD family protein</fullName>
    </recommendedName>
</protein>
<dbReference type="InterPro" id="IPR042183">
    <property type="entry name" value="MmgE/PrpD_sf_1"/>
</dbReference>
<dbReference type="AlphaFoldDB" id="A0A0N9HR89"/>
<feature type="domain" description="MmgE/PrpD N-terminal" evidence="2">
    <location>
        <begin position="2"/>
        <end position="203"/>
    </location>
</feature>